<gene>
    <name evidence="2" type="ORF">HNY73_005924</name>
</gene>
<dbReference type="InterPro" id="IPR011050">
    <property type="entry name" value="Pectin_lyase_fold/virulence"/>
</dbReference>
<dbReference type="AlphaFoldDB" id="A0A8T0FJ73"/>
<sequence length="408" mass="46561">MIIKIVILLIACVIISKSIDVPIRCAHETACNCTKVSLECKCQSSEIIVLQSFAKYDWKRVLVQDCNFVKVSLGAFLHMNLEEVVFRNINKLKFRPFAFSGIKTMGRFRIENVNDLDVDLFGISGLYGLESVALINVTAPNLSEFAISGSNVTLFEIEGSSLILDSFSIVVWSMNDIYIRNTNIQTHTNSSLIIRTADRVHFQNSVFATLVDSSIVVLWTDLVEMLNCSFKTLPPAFLYGHTDHFKFNDNIIDNSETNAFQKFFISHTAEFKNNKFLEVEPDSIFPCPNNNVTEVIQKISIEGNKFHCDCRLAWLFTGREIYSPIIHSSMCHNYKQISLSQMFRFFYSNESCKFSGFDSTRMLEKMNRQLLKDDTVFSKSPSLYIGTFIKSFMINVFAVCLMRATRTV</sequence>
<dbReference type="Gene3D" id="3.80.10.10">
    <property type="entry name" value="Ribonuclease Inhibitor"/>
    <property type="match status" value="1"/>
</dbReference>
<dbReference type="InterPro" id="IPR032675">
    <property type="entry name" value="LRR_dom_sf"/>
</dbReference>
<dbReference type="SUPFAM" id="SSF51126">
    <property type="entry name" value="Pectin lyase-like"/>
    <property type="match status" value="1"/>
</dbReference>
<reference evidence="2" key="1">
    <citation type="journal article" date="2020" name="bioRxiv">
        <title>Chromosome-level reference genome of the European wasp spider Argiope bruennichi: a resource for studies on range expansion and evolutionary adaptation.</title>
        <authorList>
            <person name="Sheffer M.M."/>
            <person name="Hoppe A."/>
            <person name="Krehenwinkel H."/>
            <person name="Uhl G."/>
            <person name="Kuss A.W."/>
            <person name="Jensen L."/>
            <person name="Jensen C."/>
            <person name="Gillespie R.G."/>
            <person name="Hoff K.J."/>
            <person name="Prost S."/>
        </authorList>
    </citation>
    <scope>NUCLEOTIDE SEQUENCE</scope>
</reference>
<keyword evidence="3" id="KW-1185">Reference proteome</keyword>
<organism evidence="2 3">
    <name type="scientific">Argiope bruennichi</name>
    <name type="common">Wasp spider</name>
    <name type="synonym">Aranea bruennichi</name>
    <dbReference type="NCBI Taxonomy" id="94029"/>
    <lineage>
        <taxon>Eukaryota</taxon>
        <taxon>Metazoa</taxon>
        <taxon>Ecdysozoa</taxon>
        <taxon>Arthropoda</taxon>
        <taxon>Chelicerata</taxon>
        <taxon>Arachnida</taxon>
        <taxon>Araneae</taxon>
        <taxon>Araneomorphae</taxon>
        <taxon>Entelegynae</taxon>
        <taxon>Araneoidea</taxon>
        <taxon>Araneidae</taxon>
        <taxon>Argiope</taxon>
    </lineage>
</organism>
<evidence type="ECO:0000313" key="2">
    <source>
        <dbReference type="EMBL" id="KAF8790986.1"/>
    </source>
</evidence>
<feature type="signal peptide" evidence="1">
    <location>
        <begin position="1"/>
        <end position="18"/>
    </location>
</feature>
<evidence type="ECO:0000256" key="1">
    <source>
        <dbReference type="SAM" id="SignalP"/>
    </source>
</evidence>
<protein>
    <submittedName>
        <fullName evidence="2">Uncharacterized protein</fullName>
    </submittedName>
</protein>
<dbReference type="EMBL" id="JABXBU010000011">
    <property type="protein sequence ID" value="KAF8790986.1"/>
    <property type="molecule type" value="Genomic_DNA"/>
</dbReference>
<comment type="caution">
    <text evidence="2">The sequence shown here is derived from an EMBL/GenBank/DDBJ whole genome shotgun (WGS) entry which is preliminary data.</text>
</comment>
<feature type="chain" id="PRO_5035851547" evidence="1">
    <location>
        <begin position="19"/>
        <end position="408"/>
    </location>
</feature>
<evidence type="ECO:0000313" key="3">
    <source>
        <dbReference type="Proteomes" id="UP000807504"/>
    </source>
</evidence>
<accession>A0A8T0FJ73</accession>
<keyword evidence="1" id="KW-0732">Signal</keyword>
<name>A0A8T0FJ73_ARGBR</name>
<reference evidence="2" key="2">
    <citation type="submission" date="2020-06" db="EMBL/GenBank/DDBJ databases">
        <authorList>
            <person name="Sheffer M."/>
        </authorList>
    </citation>
    <scope>NUCLEOTIDE SEQUENCE</scope>
</reference>
<dbReference type="Proteomes" id="UP000807504">
    <property type="component" value="Unassembled WGS sequence"/>
</dbReference>
<proteinExistence type="predicted"/>